<dbReference type="InterPro" id="IPR006352">
    <property type="entry name" value="GlmM_bact"/>
</dbReference>
<comment type="catalytic activity">
    <reaction evidence="6 8">
        <text>alpha-D-glucosamine 1-phosphate = D-glucosamine 6-phosphate</text>
        <dbReference type="Rhea" id="RHEA:23424"/>
        <dbReference type="ChEBI" id="CHEBI:58516"/>
        <dbReference type="ChEBI" id="CHEBI:58725"/>
        <dbReference type="EC" id="5.4.2.10"/>
    </reaction>
</comment>
<sequence>MRNLFGTDGVRGTANEMPMTPELAMQLGRAVTFLVGRGKKHVPRVLIGKDTRLSGYMLEQALAAGICSMGGRVILCGPVPTPAVAHLTTAMRADAGIVISASHNPYQDNGIKIFGEDGFKLPDEEEAEIERLMGQDALLSPRPTGPGIGRAEKLEDARGRYVTFAKNTFPRDLTLDGVRVVVDAAHGAAYKTAPSVFAELGASLWCLGVKPNGTNINRDAGALHPDNVRAEVVRRRAHIGIALDGDADRLIVVDEKGQIVDGDAVMAMCASRMLMAGELKKNTLVATVMSNLGLERAIETMGGKMIRTAVGDRYVVEAMRSGGYNLGGEQSGHLIFLDHASTGDGTIAALQVLALMMRTGKPLSSLAHASMERVPQVLENVNLAARKPLEEMPTLSALSDKVKKGLGDEGRILIRWSGTEPKLRIMLEGPNPDQLVIWAKDLATAAKKDTRAE</sequence>
<feature type="domain" description="Alpha-D-phosphohexomutase alpha/beta/alpha" evidence="12">
    <location>
        <begin position="261"/>
        <end position="373"/>
    </location>
</feature>
<keyword evidence="14" id="KW-1185">Reference proteome</keyword>
<feature type="binding site" description="via phosphate group" evidence="6">
    <location>
        <position position="102"/>
    </location>
    <ligand>
        <name>Mg(2+)</name>
        <dbReference type="ChEBI" id="CHEBI:18420"/>
    </ligand>
</feature>
<evidence type="ECO:0000259" key="10">
    <source>
        <dbReference type="Pfam" id="PF02878"/>
    </source>
</evidence>
<organism evidence="13 14">
    <name type="scientific">Pendulispora albinea</name>
    <dbReference type="NCBI Taxonomy" id="2741071"/>
    <lineage>
        <taxon>Bacteria</taxon>
        <taxon>Pseudomonadati</taxon>
        <taxon>Myxococcota</taxon>
        <taxon>Myxococcia</taxon>
        <taxon>Myxococcales</taxon>
        <taxon>Sorangiineae</taxon>
        <taxon>Pendulisporaceae</taxon>
        <taxon>Pendulispora</taxon>
    </lineage>
</organism>
<feature type="binding site" evidence="6">
    <location>
        <position position="248"/>
    </location>
    <ligand>
        <name>Mg(2+)</name>
        <dbReference type="ChEBI" id="CHEBI:18420"/>
    </ligand>
</feature>
<evidence type="ECO:0000256" key="1">
    <source>
        <dbReference type="ARBA" id="ARBA00010231"/>
    </source>
</evidence>
<evidence type="ECO:0000256" key="5">
    <source>
        <dbReference type="ARBA" id="ARBA00023235"/>
    </source>
</evidence>
<feature type="domain" description="Alpha-D-phosphohexomutase alpha/beta/alpha" evidence="10">
    <location>
        <begin position="3"/>
        <end position="134"/>
    </location>
</feature>
<dbReference type="CDD" id="cd05802">
    <property type="entry name" value="GlmM"/>
    <property type="match status" value="1"/>
</dbReference>
<feature type="binding site" evidence="6">
    <location>
        <position position="244"/>
    </location>
    <ligand>
        <name>Mg(2+)</name>
        <dbReference type="ChEBI" id="CHEBI:18420"/>
    </ligand>
</feature>
<dbReference type="Pfam" id="PF02879">
    <property type="entry name" value="PGM_PMM_II"/>
    <property type="match status" value="1"/>
</dbReference>
<dbReference type="SUPFAM" id="SSF55957">
    <property type="entry name" value="Phosphoglucomutase, C-terminal domain"/>
    <property type="match status" value="1"/>
</dbReference>
<comment type="function">
    <text evidence="6 8">Catalyzes the conversion of glucosamine-6-phosphate to glucosamine-1-phosphate.</text>
</comment>
<proteinExistence type="inferred from homology"/>
<gene>
    <name evidence="6 13" type="primary">glmM</name>
    <name evidence="13" type="ORF">LZC94_07070</name>
</gene>
<reference evidence="13 14" key="1">
    <citation type="submission" date="2021-12" db="EMBL/GenBank/DDBJ databases">
        <title>Discovery of the Pendulisporaceae a myxobacterial family with distinct sporulation behavior and unique specialized metabolism.</title>
        <authorList>
            <person name="Garcia R."/>
            <person name="Popoff A."/>
            <person name="Bader C.D."/>
            <person name="Loehr J."/>
            <person name="Walesch S."/>
            <person name="Walt C."/>
            <person name="Boldt J."/>
            <person name="Bunk B."/>
            <person name="Haeckl F.J.F.P.J."/>
            <person name="Gunesch A.P."/>
            <person name="Birkelbach J."/>
            <person name="Nuebel U."/>
            <person name="Pietschmann T."/>
            <person name="Bach T."/>
            <person name="Mueller R."/>
        </authorList>
    </citation>
    <scope>NUCLEOTIDE SEQUENCE [LARGE SCALE GENOMIC DNA]</scope>
    <source>
        <strain evidence="13 14">MSr11954</strain>
    </source>
</reference>
<dbReference type="InterPro" id="IPR016055">
    <property type="entry name" value="A-D-PHexomutase_a/b/a-I/II/III"/>
</dbReference>
<dbReference type="Proteomes" id="UP001370348">
    <property type="component" value="Chromosome"/>
</dbReference>
<dbReference type="Pfam" id="PF00408">
    <property type="entry name" value="PGM_PMM_IV"/>
    <property type="match status" value="1"/>
</dbReference>
<dbReference type="NCBIfam" id="TIGR01455">
    <property type="entry name" value="glmM"/>
    <property type="match status" value="1"/>
</dbReference>
<evidence type="ECO:0000313" key="13">
    <source>
        <dbReference type="EMBL" id="WXB20355.1"/>
    </source>
</evidence>
<dbReference type="InterPro" id="IPR005845">
    <property type="entry name" value="A-D-PHexomutase_a/b/a-II"/>
</dbReference>
<keyword evidence="3 6" id="KW-0479">Metal-binding</keyword>
<dbReference type="HAMAP" id="MF_01554_B">
    <property type="entry name" value="GlmM_B"/>
    <property type="match status" value="1"/>
</dbReference>
<evidence type="ECO:0000256" key="3">
    <source>
        <dbReference type="ARBA" id="ARBA00022723"/>
    </source>
</evidence>
<name>A0ABZ2MCX4_9BACT</name>
<evidence type="ECO:0000256" key="2">
    <source>
        <dbReference type="ARBA" id="ARBA00022553"/>
    </source>
</evidence>
<feature type="binding site" evidence="6">
    <location>
        <position position="246"/>
    </location>
    <ligand>
        <name>Mg(2+)</name>
        <dbReference type="ChEBI" id="CHEBI:18420"/>
    </ligand>
</feature>
<dbReference type="NCBIfam" id="NF008139">
    <property type="entry name" value="PRK10887.1"/>
    <property type="match status" value="1"/>
</dbReference>
<evidence type="ECO:0000259" key="12">
    <source>
        <dbReference type="Pfam" id="PF02880"/>
    </source>
</evidence>
<feature type="modified residue" description="Phosphoserine" evidence="6">
    <location>
        <position position="102"/>
    </location>
</feature>
<dbReference type="PANTHER" id="PTHR42946:SF1">
    <property type="entry name" value="PHOSPHOGLUCOMUTASE (ALPHA-D-GLUCOSE-1,6-BISPHOSPHATE-DEPENDENT)"/>
    <property type="match status" value="1"/>
</dbReference>
<dbReference type="Pfam" id="PF02878">
    <property type="entry name" value="PGM_PMM_I"/>
    <property type="match status" value="1"/>
</dbReference>
<dbReference type="PRINTS" id="PR00509">
    <property type="entry name" value="PGMPMM"/>
</dbReference>
<dbReference type="InterPro" id="IPR050060">
    <property type="entry name" value="Phosphoglucosamine_mutase"/>
</dbReference>
<evidence type="ECO:0000256" key="6">
    <source>
        <dbReference type="HAMAP-Rule" id="MF_01554"/>
    </source>
</evidence>
<dbReference type="InterPro" id="IPR005841">
    <property type="entry name" value="Alpha-D-phosphohexomutase_SF"/>
</dbReference>
<evidence type="ECO:0000256" key="8">
    <source>
        <dbReference type="RuleBase" id="RU004327"/>
    </source>
</evidence>
<dbReference type="Gene3D" id="3.40.120.10">
    <property type="entry name" value="Alpha-D-Glucose-1,6-Bisphosphate, subunit A, domain 3"/>
    <property type="match status" value="3"/>
</dbReference>
<dbReference type="Pfam" id="PF02880">
    <property type="entry name" value="PGM_PMM_III"/>
    <property type="match status" value="1"/>
</dbReference>
<dbReference type="InterPro" id="IPR005843">
    <property type="entry name" value="A-D-PHexomutase_C"/>
</dbReference>
<protein>
    <recommendedName>
        <fullName evidence="6 8">Phosphoglucosamine mutase</fullName>
        <ecNumber evidence="6 8">5.4.2.10</ecNumber>
    </recommendedName>
</protein>
<dbReference type="SUPFAM" id="SSF53738">
    <property type="entry name" value="Phosphoglucomutase, first 3 domains"/>
    <property type="match status" value="3"/>
</dbReference>
<dbReference type="EMBL" id="CP089984">
    <property type="protein sequence ID" value="WXB20355.1"/>
    <property type="molecule type" value="Genomic_DNA"/>
</dbReference>
<dbReference type="PANTHER" id="PTHR42946">
    <property type="entry name" value="PHOSPHOHEXOSE MUTASE"/>
    <property type="match status" value="1"/>
</dbReference>
<dbReference type="Gene3D" id="3.30.310.50">
    <property type="entry name" value="Alpha-D-phosphohexomutase, C-terminal domain"/>
    <property type="match status" value="1"/>
</dbReference>
<feature type="domain" description="Alpha-D-phosphohexomutase C-terminal" evidence="9">
    <location>
        <begin position="380"/>
        <end position="440"/>
    </location>
</feature>
<dbReference type="RefSeq" id="WP_394829946.1">
    <property type="nucleotide sequence ID" value="NZ_CP089984.1"/>
</dbReference>
<dbReference type="EC" id="5.4.2.10" evidence="6 8"/>
<comment type="cofactor">
    <cofactor evidence="6">
        <name>Mg(2+)</name>
        <dbReference type="ChEBI" id="CHEBI:18420"/>
    </cofactor>
    <text evidence="6">Binds 1 Mg(2+) ion per subunit.</text>
</comment>
<evidence type="ECO:0000256" key="7">
    <source>
        <dbReference type="RuleBase" id="RU004326"/>
    </source>
</evidence>
<accession>A0ABZ2MCX4</accession>
<dbReference type="PROSITE" id="PS00710">
    <property type="entry name" value="PGM_PMM"/>
    <property type="match status" value="1"/>
</dbReference>
<dbReference type="InterPro" id="IPR036900">
    <property type="entry name" value="A-D-PHexomutase_C_sf"/>
</dbReference>
<dbReference type="InterPro" id="IPR005846">
    <property type="entry name" value="A-D-PHexomutase_a/b/a-III"/>
</dbReference>
<keyword evidence="4 6" id="KW-0460">Magnesium</keyword>
<dbReference type="InterPro" id="IPR016066">
    <property type="entry name" value="A-D-PHexomutase_CS"/>
</dbReference>
<evidence type="ECO:0000259" key="9">
    <source>
        <dbReference type="Pfam" id="PF00408"/>
    </source>
</evidence>
<keyword evidence="2 6" id="KW-0597">Phosphoprotein</keyword>
<feature type="domain" description="Alpha-D-phosphohexomutase alpha/beta/alpha" evidence="11">
    <location>
        <begin position="161"/>
        <end position="257"/>
    </location>
</feature>
<evidence type="ECO:0000313" key="14">
    <source>
        <dbReference type="Proteomes" id="UP001370348"/>
    </source>
</evidence>
<comment type="PTM">
    <text evidence="6">Activated by phosphorylation.</text>
</comment>
<feature type="active site" description="Phosphoserine intermediate" evidence="6">
    <location>
        <position position="102"/>
    </location>
</feature>
<evidence type="ECO:0000256" key="4">
    <source>
        <dbReference type="ARBA" id="ARBA00022842"/>
    </source>
</evidence>
<dbReference type="InterPro" id="IPR005844">
    <property type="entry name" value="A-D-PHexomutase_a/b/a-I"/>
</dbReference>
<evidence type="ECO:0000259" key="11">
    <source>
        <dbReference type="Pfam" id="PF02879"/>
    </source>
</evidence>
<comment type="similarity">
    <text evidence="1 6 7">Belongs to the phosphohexose mutase family.</text>
</comment>
<keyword evidence="5 6" id="KW-0413">Isomerase</keyword>
<dbReference type="GO" id="GO:0008966">
    <property type="term" value="F:phosphoglucosamine mutase activity"/>
    <property type="evidence" value="ECO:0007669"/>
    <property type="project" value="UniProtKB-EC"/>
</dbReference>